<dbReference type="AlphaFoldDB" id="A0A852Z6D1"/>
<evidence type="ECO:0000259" key="2">
    <source>
        <dbReference type="Pfam" id="PF00296"/>
    </source>
</evidence>
<dbReference type="NCBIfam" id="TIGR03621">
    <property type="entry name" value="F420_MSMEG_2516"/>
    <property type="match status" value="1"/>
</dbReference>
<dbReference type="InterPro" id="IPR011251">
    <property type="entry name" value="Luciferase-like_dom"/>
</dbReference>
<dbReference type="Gene3D" id="3.20.20.30">
    <property type="entry name" value="Luciferase-like domain"/>
    <property type="match status" value="1"/>
</dbReference>
<organism evidence="3 4">
    <name type="scientific">Actinopolymorpha rutila</name>
    <dbReference type="NCBI Taxonomy" id="446787"/>
    <lineage>
        <taxon>Bacteria</taxon>
        <taxon>Bacillati</taxon>
        <taxon>Actinomycetota</taxon>
        <taxon>Actinomycetes</taxon>
        <taxon>Propionibacteriales</taxon>
        <taxon>Actinopolymorphaceae</taxon>
        <taxon>Actinopolymorpha</taxon>
    </lineage>
</organism>
<dbReference type="InterPro" id="IPR050564">
    <property type="entry name" value="F420-G6PD/mer"/>
</dbReference>
<accession>A0A852Z6D1</accession>
<dbReference type="InterPro" id="IPR019923">
    <property type="entry name" value="Lucif-like_OxRdtase_MSMEG_2516"/>
</dbReference>
<reference evidence="3 4" key="1">
    <citation type="submission" date="2020-07" db="EMBL/GenBank/DDBJ databases">
        <title>Sequencing the genomes of 1000 actinobacteria strains.</title>
        <authorList>
            <person name="Klenk H.-P."/>
        </authorList>
    </citation>
    <scope>NUCLEOTIDE SEQUENCE [LARGE SCALE GENOMIC DNA]</scope>
    <source>
        <strain evidence="3 4">DSM 18448</strain>
    </source>
</reference>
<name>A0A852Z6D1_9ACTN</name>
<dbReference type="PANTHER" id="PTHR43244:SF1">
    <property type="entry name" value="5,10-METHYLENETETRAHYDROMETHANOPTERIN REDUCTASE"/>
    <property type="match status" value="1"/>
</dbReference>
<dbReference type="RefSeq" id="WP_179785918.1">
    <property type="nucleotide sequence ID" value="NZ_BAAARR010000015.1"/>
</dbReference>
<evidence type="ECO:0000256" key="1">
    <source>
        <dbReference type="ARBA" id="ARBA00023002"/>
    </source>
</evidence>
<dbReference type="Proteomes" id="UP000579605">
    <property type="component" value="Unassembled WGS sequence"/>
</dbReference>
<keyword evidence="1" id="KW-0560">Oxidoreductase</keyword>
<gene>
    <name evidence="3" type="ORF">F4554_000571</name>
</gene>
<dbReference type="InterPro" id="IPR036661">
    <property type="entry name" value="Luciferase-like_sf"/>
</dbReference>
<feature type="domain" description="Luciferase-like" evidence="2">
    <location>
        <begin position="22"/>
        <end position="226"/>
    </location>
</feature>
<dbReference type="SUPFAM" id="SSF51679">
    <property type="entry name" value="Bacterial luciferase-like"/>
    <property type="match status" value="1"/>
</dbReference>
<dbReference type="GO" id="GO:0016705">
    <property type="term" value="F:oxidoreductase activity, acting on paired donors, with incorporation or reduction of molecular oxygen"/>
    <property type="evidence" value="ECO:0007669"/>
    <property type="project" value="InterPro"/>
</dbReference>
<sequence length="298" mass="30662">MADRPFRFGIVAGLAATGPTWAETARRAENLGYDSLLVPDTLWTLSPWVALGAAAAATSTLRLGTFVLNAPLRTPAAVAHETVSLDLVSGGRFELGLGAGRPGGEADAARLGLPWGTPGERIGRLSETIRTVKEALAKSAADAGSPTGGQAARGPEMRAVQQPGPPILVAGAGRRLLTLAAREADIVALGVAPTGTEYDLAAKVGELRDVAGDRFDRLEIAYNLAAIGSELPGWLAGQLGADPAELVRSGSAAILSGTPAEMADTLRRRRDALGISYITVNGAFMDQLAPVVEALAGR</sequence>
<dbReference type="PANTHER" id="PTHR43244">
    <property type="match status" value="1"/>
</dbReference>
<evidence type="ECO:0000313" key="4">
    <source>
        <dbReference type="Proteomes" id="UP000579605"/>
    </source>
</evidence>
<dbReference type="Pfam" id="PF00296">
    <property type="entry name" value="Bac_luciferase"/>
    <property type="match status" value="1"/>
</dbReference>
<keyword evidence="4" id="KW-1185">Reference proteome</keyword>
<evidence type="ECO:0000313" key="3">
    <source>
        <dbReference type="EMBL" id="NYH87933.1"/>
    </source>
</evidence>
<dbReference type="EMBL" id="JACBZH010000001">
    <property type="protein sequence ID" value="NYH87933.1"/>
    <property type="molecule type" value="Genomic_DNA"/>
</dbReference>
<protein>
    <submittedName>
        <fullName evidence="3">Putative F420-dependent oxidoreductase</fullName>
    </submittedName>
</protein>
<comment type="caution">
    <text evidence="3">The sequence shown here is derived from an EMBL/GenBank/DDBJ whole genome shotgun (WGS) entry which is preliminary data.</text>
</comment>
<proteinExistence type="predicted"/>